<comment type="caution">
    <text evidence="2">The sequence shown here is derived from an EMBL/GenBank/DDBJ whole genome shotgun (WGS) entry which is preliminary data.</text>
</comment>
<evidence type="ECO:0000313" key="2">
    <source>
        <dbReference type="EMBL" id="RNA23348.1"/>
    </source>
</evidence>
<accession>A0A3M7RJ74</accession>
<feature type="compositionally biased region" description="Low complexity" evidence="1">
    <location>
        <begin position="52"/>
        <end position="64"/>
    </location>
</feature>
<protein>
    <submittedName>
        <fullName evidence="2">Uncharacterized protein</fullName>
    </submittedName>
</protein>
<keyword evidence="3" id="KW-1185">Reference proteome</keyword>
<sequence>MLFGCRSIAWQRHTVCIADDETQRPTVSVEKYFAPCKMMVSTKQRAQSIQIASTSANEESNTSSPEIDESALKQDALELQPAEADKQKEHSKNADFSVVYDYWKNFDIKKLQ</sequence>
<name>A0A3M7RJ74_BRAPC</name>
<reference evidence="2 3" key="1">
    <citation type="journal article" date="2018" name="Sci. Rep.">
        <title>Genomic signatures of local adaptation to the degree of environmental predictability in rotifers.</title>
        <authorList>
            <person name="Franch-Gras L."/>
            <person name="Hahn C."/>
            <person name="Garcia-Roger E.M."/>
            <person name="Carmona M.J."/>
            <person name="Serra M."/>
            <person name="Gomez A."/>
        </authorList>
    </citation>
    <scope>NUCLEOTIDE SEQUENCE [LARGE SCALE GENOMIC DNA]</scope>
    <source>
        <strain evidence="2">HYR1</strain>
    </source>
</reference>
<gene>
    <name evidence="2" type="ORF">BpHYR1_015025</name>
</gene>
<dbReference type="AlphaFoldDB" id="A0A3M7RJ74"/>
<feature type="region of interest" description="Disordered" evidence="1">
    <location>
        <begin position="47"/>
        <end position="92"/>
    </location>
</feature>
<evidence type="ECO:0000256" key="1">
    <source>
        <dbReference type="SAM" id="MobiDB-lite"/>
    </source>
</evidence>
<evidence type="ECO:0000313" key="3">
    <source>
        <dbReference type="Proteomes" id="UP000276133"/>
    </source>
</evidence>
<feature type="non-terminal residue" evidence="2">
    <location>
        <position position="112"/>
    </location>
</feature>
<dbReference type="EMBL" id="REGN01003308">
    <property type="protein sequence ID" value="RNA23348.1"/>
    <property type="molecule type" value="Genomic_DNA"/>
</dbReference>
<dbReference type="Proteomes" id="UP000276133">
    <property type="component" value="Unassembled WGS sequence"/>
</dbReference>
<organism evidence="2 3">
    <name type="scientific">Brachionus plicatilis</name>
    <name type="common">Marine rotifer</name>
    <name type="synonym">Brachionus muelleri</name>
    <dbReference type="NCBI Taxonomy" id="10195"/>
    <lineage>
        <taxon>Eukaryota</taxon>
        <taxon>Metazoa</taxon>
        <taxon>Spiralia</taxon>
        <taxon>Gnathifera</taxon>
        <taxon>Rotifera</taxon>
        <taxon>Eurotatoria</taxon>
        <taxon>Monogononta</taxon>
        <taxon>Pseudotrocha</taxon>
        <taxon>Ploima</taxon>
        <taxon>Brachionidae</taxon>
        <taxon>Brachionus</taxon>
    </lineage>
</organism>
<feature type="compositionally biased region" description="Basic and acidic residues" evidence="1">
    <location>
        <begin position="83"/>
        <end position="92"/>
    </location>
</feature>
<proteinExistence type="predicted"/>